<feature type="binding site" evidence="5">
    <location>
        <begin position="97"/>
        <end position="100"/>
    </location>
    <ligand>
        <name>substrate</name>
    </ligand>
</feature>
<gene>
    <name evidence="6" type="ORF">SOIL9_84050</name>
</gene>
<dbReference type="InterPro" id="IPR005493">
    <property type="entry name" value="RraA/RraA-like"/>
</dbReference>
<evidence type="ECO:0000256" key="1">
    <source>
        <dbReference type="ARBA" id="ARBA00001968"/>
    </source>
</evidence>
<dbReference type="InterPro" id="IPR036704">
    <property type="entry name" value="RraA/RraA-like_sf"/>
</dbReference>
<dbReference type="PANTHER" id="PTHR33254">
    <property type="entry name" value="4-HYDROXY-4-METHYL-2-OXOGLUTARATE ALDOLASE 3-RELATED"/>
    <property type="match status" value="1"/>
</dbReference>
<dbReference type="EMBL" id="LR593886">
    <property type="protein sequence ID" value="VTR99775.1"/>
    <property type="molecule type" value="Genomic_DNA"/>
</dbReference>
<dbReference type="RefSeq" id="WP_162671972.1">
    <property type="nucleotide sequence ID" value="NZ_LR593886.1"/>
</dbReference>
<protein>
    <recommendedName>
        <fullName evidence="2">Putative 4-hydroxy-4-methyl-2-oxoglutarate aldolase</fullName>
    </recommendedName>
    <alternativeName>
        <fullName evidence="3">Regulator of ribonuclease activity homolog</fullName>
    </alternativeName>
    <alternativeName>
        <fullName evidence="4">RraA-like protein</fullName>
    </alternativeName>
</protein>
<keyword evidence="5" id="KW-0460">Magnesium</keyword>
<evidence type="ECO:0000256" key="4">
    <source>
        <dbReference type="ARBA" id="ARBA00030169"/>
    </source>
</evidence>
<organism evidence="6 7">
    <name type="scientific">Gemmata massiliana</name>
    <dbReference type="NCBI Taxonomy" id="1210884"/>
    <lineage>
        <taxon>Bacteria</taxon>
        <taxon>Pseudomonadati</taxon>
        <taxon>Planctomycetota</taxon>
        <taxon>Planctomycetia</taxon>
        <taxon>Gemmatales</taxon>
        <taxon>Gemmataceae</taxon>
        <taxon>Gemmata</taxon>
    </lineage>
</organism>
<reference evidence="6 7" key="1">
    <citation type="submission" date="2019-05" db="EMBL/GenBank/DDBJ databases">
        <authorList>
            <consortium name="Science for Life Laboratories"/>
        </authorList>
    </citation>
    <scope>NUCLEOTIDE SEQUENCE [LARGE SCALE GENOMIC DNA]</scope>
    <source>
        <strain evidence="6">Soil9</strain>
    </source>
</reference>
<dbReference type="GO" id="GO:0046872">
    <property type="term" value="F:metal ion binding"/>
    <property type="evidence" value="ECO:0007669"/>
    <property type="project" value="UniProtKB-KW"/>
</dbReference>
<dbReference type="PANTHER" id="PTHR33254:SF4">
    <property type="entry name" value="4-HYDROXY-4-METHYL-2-OXOGLUTARATE ALDOLASE 3-RELATED"/>
    <property type="match status" value="1"/>
</dbReference>
<dbReference type="KEGG" id="gms:SOIL9_84050"/>
<evidence type="ECO:0000313" key="6">
    <source>
        <dbReference type="EMBL" id="VTR99775.1"/>
    </source>
</evidence>
<dbReference type="CDD" id="cd16841">
    <property type="entry name" value="RraA_family"/>
    <property type="match status" value="1"/>
</dbReference>
<evidence type="ECO:0000256" key="3">
    <source>
        <dbReference type="ARBA" id="ARBA00029596"/>
    </source>
</evidence>
<dbReference type="GO" id="GO:0032259">
    <property type="term" value="P:methylation"/>
    <property type="evidence" value="ECO:0007669"/>
    <property type="project" value="UniProtKB-KW"/>
</dbReference>
<keyword evidence="7" id="KW-1185">Reference proteome</keyword>
<comment type="cofactor">
    <cofactor evidence="5">
        <name>Mg(2+)</name>
        <dbReference type="ChEBI" id="CHEBI:18420"/>
    </cofactor>
</comment>
<evidence type="ECO:0000256" key="5">
    <source>
        <dbReference type="PIRSR" id="PIRSR605493-1"/>
    </source>
</evidence>
<feature type="binding site" evidence="5">
    <location>
        <position position="120"/>
    </location>
    <ligand>
        <name>Mg(2+)</name>
        <dbReference type="ChEBI" id="CHEBI:18420"/>
    </ligand>
</feature>
<keyword evidence="6" id="KW-0808">Transferase</keyword>
<accession>A0A6P2DEX4</accession>
<sequence>MTTPPRALEWVDRLAKLYTPVVADVLDKLGYRNQCMNPRVRPLGPEAKAAGFALTVQTVPARDVAPPHPYAGELAAVDSLQNGDVLVVSESACSFWGELLSTAATYRGCRGVVLDGPTRDSLAIKEMGFPVFHVGFHPADSLGRLDVVTHNVPISCADVLVYPGDLILADHDGIVVIPSSAAEETLRLAEEKVSGENLVRKELAGGMTTTEAFKKFGIL</sequence>
<comment type="cofactor">
    <cofactor evidence="1">
        <name>a divalent metal cation</name>
        <dbReference type="ChEBI" id="CHEBI:60240"/>
    </cofactor>
</comment>
<keyword evidence="5" id="KW-0479">Metal-binding</keyword>
<evidence type="ECO:0000313" key="7">
    <source>
        <dbReference type="Proteomes" id="UP000464178"/>
    </source>
</evidence>
<evidence type="ECO:0000256" key="2">
    <source>
        <dbReference type="ARBA" id="ARBA00016549"/>
    </source>
</evidence>
<dbReference type="Proteomes" id="UP000464178">
    <property type="component" value="Chromosome"/>
</dbReference>
<feature type="binding site" evidence="5">
    <location>
        <position position="119"/>
    </location>
    <ligand>
        <name>substrate</name>
    </ligand>
</feature>
<dbReference type="SUPFAM" id="SSF89562">
    <property type="entry name" value="RraA-like"/>
    <property type="match status" value="1"/>
</dbReference>
<dbReference type="GO" id="GO:0008168">
    <property type="term" value="F:methyltransferase activity"/>
    <property type="evidence" value="ECO:0007669"/>
    <property type="project" value="UniProtKB-KW"/>
</dbReference>
<keyword evidence="6" id="KW-0489">Methyltransferase</keyword>
<dbReference type="Gene3D" id="3.50.30.40">
    <property type="entry name" value="Ribonuclease E inhibitor RraA/RraA-like"/>
    <property type="match status" value="1"/>
</dbReference>
<dbReference type="AlphaFoldDB" id="A0A6P2DEX4"/>
<dbReference type="Pfam" id="PF03737">
    <property type="entry name" value="RraA-like"/>
    <property type="match status" value="1"/>
</dbReference>
<name>A0A6P2DEX4_9BACT</name>
<proteinExistence type="predicted"/>